<evidence type="ECO:0000256" key="1">
    <source>
        <dbReference type="ARBA" id="ARBA00001958"/>
    </source>
</evidence>
<evidence type="ECO:0000256" key="9">
    <source>
        <dbReference type="ARBA" id="ARBA00022840"/>
    </source>
</evidence>
<keyword evidence="11 14" id="KW-0324">Glycolysis</keyword>
<dbReference type="NCBIfam" id="NF004978">
    <property type="entry name" value="PRK06354.1"/>
    <property type="match status" value="1"/>
</dbReference>
<dbReference type="InterPro" id="IPR036918">
    <property type="entry name" value="Pyrv_Knase_C_sf"/>
</dbReference>
<evidence type="ECO:0000256" key="7">
    <source>
        <dbReference type="ARBA" id="ARBA00022741"/>
    </source>
</evidence>
<dbReference type="Pfam" id="PF02887">
    <property type="entry name" value="PK_C"/>
    <property type="match status" value="1"/>
</dbReference>
<comment type="pathway">
    <text evidence="2 14">Carbohydrate degradation; glycolysis; pyruvate from D-glyceraldehyde 3-phosphate: step 5/5.</text>
</comment>
<dbReference type="SUPFAM" id="SSF50800">
    <property type="entry name" value="PK beta-barrel domain-like"/>
    <property type="match status" value="1"/>
</dbReference>
<feature type="domain" description="Pyruvate kinase C-terminal" evidence="16">
    <location>
        <begin position="372"/>
        <end position="484"/>
    </location>
</feature>
<dbReference type="InterPro" id="IPR015806">
    <property type="entry name" value="Pyrv_Knase_insert_dom_sf"/>
</dbReference>
<dbReference type="InterPro" id="IPR018209">
    <property type="entry name" value="Pyrv_Knase_AS"/>
</dbReference>
<organism evidence="17 18">
    <name type="scientific">Olivibacter ginsenosidimutans</name>
    <dbReference type="NCBI Taxonomy" id="1176537"/>
    <lineage>
        <taxon>Bacteria</taxon>
        <taxon>Pseudomonadati</taxon>
        <taxon>Bacteroidota</taxon>
        <taxon>Sphingobacteriia</taxon>
        <taxon>Sphingobacteriales</taxon>
        <taxon>Sphingobacteriaceae</taxon>
        <taxon>Olivibacter</taxon>
    </lineage>
</organism>
<evidence type="ECO:0000259" key="16">
    <source>
        <dbReference type="Pfam" id="PF02887"/>
    </source>
</evidence>
<evidence type="ECO:0000256" key="3">
    <source>
        <dbReference type="ARBA" id="ARBA00008663"/>
    </source>
</evidence>
<dbReference type="NCBIfam" id="NF004491">
    <property type="entry name" value="PRK05826.1"/>
    <property type="match status" value="1"/>
</dbReference>
<evidence type="ECO:0000256" key="13">
    <source>
        <dbReference type="NCBIfam" id="TIGR01064"/>
    </source>
</evidence>
<dbReference type="GO" id="GO:0016301">
    <property type="term" value="F:kinase activity"/>
    <property type="evidence" value="ECO:0007669"/>
    <property type="project" value="UniProtKB-KW"/>
</dbReference>
<dbReference type="SUPFAM" id="SSF51621">
    <property type="entry name" value="Phosphoenolpyruvate/pyruvate domain"/>
    <property type="match status" value="1"/>
</dbReference>
<keyword evidence="6" id="KW-0479">Metal-binding</keyword>
<evidence type="ECO:0000256" key="12">
    <source>
        <dbReference type="ARBA" id="ARBA00023317"/>
    </source>
</evidence>
<dbReference type="Gene3D" id="2.40.33.10">
    <property type="entry name" value="PK beta-barrel domain-like"/>
    <property type="match status" value="1"/>
</dbReference>
<comment type="cofactor">
    <cofactor evidence="1">
        <name>K(+)</name>
        <dbReference type="ChEBI" id="CHEBI:29103"/>
    </cofactor>
</comment>
<keyword evidence="10 14" id="KW-0460">Magnesium</keyword>
<reference evidence="18" key="1">
    <citation type="journal article" date="2019" name="Int. J. Syst. Evol. Microbiol.">
        <title>The Global Catalogue of Microorganisms (GCM) 10K type strain sequencing project: providing services to taxonomists for standard genome sequencing and annotation.</title>
        <authorList>
            <consortium name="The Broad Institute Genomics Platform"/>
            <consortium name="The Broad Institute Genome Sequencing Center for Infectious Disease"/>
            <person name="Wu L."/>
            <person name="Ma J."/>
        </authorList>
    </citation>
    <scope>NUCLEOTIDE SEQUENCE [LARGE SCALE GENOMIC DNA]</scope>
    <source>
        <strain evidence="18">JCM 18200</strain>
    </source>
</reference>
<name>A0ABP9ALT0_9SPHI</name>
<evidence type="ECO:0000256" key="14">
    <source>
        <dbReference type="RuleBase" id="RU000504"/>
    </source>
</evidence>
<dbReference type="Proteomes" id="UP001501411">
    <property type="component" value="Unassembled WGS sequence"/>
</dbReference>
<dbReference type="InterPro" id="IPR015813">
    <property type="entry name" value="Pyrv/PenolPyrv_kinase-like_dom"/>
</dbReference>
<evidence type="ECO:0000256" key="2">
    <source>
        <dbReference type="ARBA" id="ARBA00004997"/>
    </source>
</evidence>
<comment type="caution">
    <text evidence="17">The sequence shown here is derived from an EMBL/GenBank/DDBJ whole genome shotgun (WGS) entry which is preliminary data.</text>
</comment>
<evidence type="ECO:0000256" key="8">
    <source>
        <dbReference type="ARBA" id="ARBA00022777"/>
    </source>
</evidence>
<dbReference type="PRINTS" id="PR01050">
    <property type="entry name" value="PYRUVTKNASE"/>
</dbReference>
<comment type="catalytic activity">
    <reaction evidence="14">
        <text>pyruvate + ATP = phosphoenolpyruvate + ADP + H(+)</text>
        <dbReference type="Rhea" id="RHEA:18157"/>
        <dbReference type="ChEBI" id="CHEBI:15361"/>
        <dbReference type="ChEBI" id="CHEBI:15378"/>
        <dbReference type="ChEBI" id="CHEBI:30616"/>
        <dbReference type="ChEBI" id="CHEBI:58702"/>
        <dbReference type="ChEBI" id="CHEBI:456216"/>
        <dbReference type="EC" id="2.7.1.40"/>
    </reaction>
</comment>
<keyword evidence="5 14" id="KW-0808">Transferase</keyword>
<dbReference type="PROSITE" id="PS00110">
    <property type="entry name" value="PYRUVATE_KINASE"/>
    <property type="match status" value="1"/>
</dbReference>
<dbReference type="NCBIfam" id="TIGR01064">
    <property type="entry name" value="pyruv_kin"/>
    <property type="match status" value="1"/>
</dbReference>
<evidence type="ECO:0000256" key="6">
    <source>
        <dbReference type="ARBA" id="ARBA00022723"/>
    </source>
</evidence>
<evidence type="ECO:0000256" key="5">
    <source>
        <dbReference type="ARBA" id="ARBA00022679"/>
    </source>
</evidence>
<gene>
    <name evidence="17" type="primary">pyk</name>
    <name evidence="17" type="ORF">GCM10023231_07290</name>
</gene>
<evidence type="ECO:0000256" key="4">
    <source>
        <dbReference type="ARBA" id="ARBA00012142"/>
    </source>
</evidence>
<keyword evidence="18" id="KW-1185">Reference proteome</keyword>
<dbReference type="PANTHER" id="PTHR11817">
    <property type="entry name" value="PYRUVATE KINASE"/>
    <property type="match status" value="1"/>
</dbReference>
<dbReference type="SUPFAM" id="SSF52935">
    <property type="entry name" value="PK C-terminal domain-like"/>
    <property type="match status" value="1"/>
</dbReference>
<evidence type="ECO:0000313" key="17">
    <source>
        <dbReference type="EMBL" id="GAA4782201.1"/>
    </source>
</evidence>
<dbReference type="InterPro" id="IPR001697">
    <property type="entry name" value="Pyr_Knase"/>
</dbReference>
<evidence type="ECO:0000259" key="15">
    <source>
        <dbReference type="Pfam" id="PF00224"/>
    </source>
</evidence>
<dbReference type="InterPro" id="IPR040442">
    <property type="entry name" value="Pyrv_kinase-like_dom_sf"/>
</dbReference>
<evidence type="ECO:0000313" key="18">
    <source>
        <dbReference type="Proteomes" id="UP001501411"/>
    </source>
</evidence>
<keyword evidence="9" id="KW-0067">ATP-binding</keyword>
<dbReference type="InterPro" id="IPR011037">
    <property type="entry name" value="Pyrv_Knase-like_insert_dom_sf"/>
</dbReference>
<sequence length="488" mass="53375">MQASSSFKTNIQMKKVHKRTKIVATLGPASSPKEILSSLIEKGVDVCRLNFSHGSQEDHLKVINTIKEINAENHLNIGILADLQGPKIRIGKMKEGGAILLNGKQLRITTNELIGNEDEIYITYQEFPKDVTEDEIILLDDGKIQLRVLQTNQIDTVTCEVVHGGVLTSRKGVNLPNTKVSIPSLTEEDLDNLNFVLNYDVEWIGMSFVRTAEDILQCKKIIADRGKSARVIAKIEKPEAIENIDSIIAATDGVMVARGDLGVEIPMEQVPLLQKMIVQKCRDASKPVIIATQMLESMITTPRPTRAEVNDVANSVLDGADAVMLSGETSVGEFPEIVIETMTKIIKNVEGTAYPYFAPRKQGLNPSTSIPDSICASSVYLAQQIKAKAIVAMTSSGYTAFEISSHRPDADIHIFTGNRSLLNTLSLLWGVKGFYYDGEESTDSSIADVNNQLKESGLVSSGDLVVNTASIPINEKGRTNMIKVTEIH</sequence>
<comment type="similarity">
    <text evidence="3 14">Belongs to the pyruvate kinase family.</text>
</comment>
<keyword evidence="12 17" id="KW-0670">Pyruvate</keyword>
<dbReference type="EC" id="2.7.1.40" evidence="4 13"/>
<dbReference type="Gene3D" id="3.40.1380.20">
    <property type="entry name" value="Pyruvate kinase, C-terminal domain"/>
    <property type="match status" value="1"/>
</dbReference>
<evidence type="ECO:0000256" key="10">
    <source>
        <dbReference type="ARBA" id="ARBA00022842"/>
    </source>
</evidence>
<dbReference type="EMBL" id="BAABIQ010000005">
    <property type="protein sequence ID" value="GAA4782201.1"/>
    <property type="molecule type" value="Genomic_DNA"/>
</dbReference>
<accession>A0ABP9ALT0</accession>
<dbReference type="InterPro" id="IPR015795">
    <property type="entry name" value="Pyrv_Knase_C"/>
</dbReference>
<dbReference type="Pfam" id="PF00224">
    <property type="entry name" value="PK"/>
    <property type="match status" value="1"/>
</dbReference>
<dbReference type="Gene3D" id="3.20.20.60">
    <property type="entry name" value="Phosphoenolpyruvate-binding domains"/>
    <property type="match status" value="1"/>
</dbReference>
<keyword evidence="8 14" id="KW-0418">Kinase</keyword>
<evidence type="ECO:0000256" key="11">
    <source>
        <dbReference type="ARBA" id="ARBA00023152"/>
    </source>
</evidence>
<feature type="domain" description="Pyruvate kinase barrel" evidence="15">
    <location>
        <begin position="18"/>
        <end position="336"/>
    </location>
</feature>
<keyword evidence="7" id="KW-0547">Nucleotide-binding</keyword>
<dbReference type="InterPro" id="IPR015793">
    <property type="entry name" value="Pyrv_Knase_brl"/>
</dbReference>
<protein>
    <recommendedName>
        <fullName evidence="4 13">Pyruvate kinase</fullName>
        <ecNumber evidence="4 13">2.7.1.40</ecNumber>
    </recommendedName>
</protein>
<proteinExistence type="inferred from homology"/>